<dbReference type="EMBL" id="CAKKLH010000254">
    <property type="protein sequence ID" value="CAH0107076.1"/>
    <property type="molecule type" value="Genomic_DNA"/>
</dbReference>
<dbReference type="PANTHER" id="PTHR45883">
    <property type="entry name" value="HSC70-INTERACTING PROTEIN"/>
    <property type="match status" value="1"/>
</dbReference>
<gene>
    <name evidence="4" type="ORF">DGAL_LOCUS10361</name>
</gene>
<dbReference type="PANTHER" id="PTHR45883:SF2">
    <property type="entry name" value="HSC70-INTERACTING PROTEIN"/>
    <property type="match status" value="1"/>
</dbReference>
<keyword evidence="5" id="KW-1185">Reference proteome</keyword>
<dbReference type="InterPro" id="IPR015943">
    <property type="entry name" value="WD40/YVTN_repeat-like_dom_sf"/>
</dbReference>
<proteinExistence type="predicted"/>
<dbReference type="SUPFAM" id="SSF50978">
    <property type="entry name" value="WD40 repeat-like"/>
    <property type="match status" value="1"/>
</dbReference>
<comment type="caution">
    <text evidence="4">The sequence shown here is derived from an EMBL/GenBank/DDBJ whole genome shotgun (WGS) entry which is preliminary data.</text>
</comment>
<dbReference type="Pfam" id="PF13181">
    <property type="entry name" value="TPR_8"/>
    <property type="match status" value="1"/>
</dbReference>
<evidence type="ECO:0000256" key="2">
    <source>
        <dbReference type="ARBA" id="ARBA00022803"/>
    </source>
</evidence>
<accession>A0A8J2RQI6</accession>
<reference evidence="4" key="1">
    <citation type="submission" date="2021-11" db="EMBL/GenBank/DDBJ databases">
        <authorList>
            <person name="Schell T."/>
        </authorList>
    </citation>
    <scope>NUCLEOTIDE SEQUENCE</scope>
    <source>
        <strain evidence="4">M5</strain>
    </source>
</reference>
<dbReference type="Proteomes" id="UP000789390">
    <property type="component" value="Unassembled WGS sequence"/>
</dbReference>
<dbReference type="Gene3D" id="1.25.40.10">
    <property type="entry name" value="Tetratricopeptide repeat domain"/>
    <property type="match status" value="1"/>
</dbReference>
<evidence type="ECO:0000256" key="3">
    <source>
        <dbReference type="SAM" id="MobiDB-lite"/>
    </source>
</evidence>
<dbReference type="InterPro" id="IPR011990">
    <property type="entry name" value="TPR-like_helical_dom_sf"/>
</dbReference>
<dbReference type="InterPro" id="IPR019734">
    <property type="entry name" value="TPR_rpt"/>
</dbReference>
<feature type="compositionally biased region" description="Acidic residues" evidence="3">
    <location>
        <begin position="40"/>
        <end position="53"/>
    </location>
</feature>
<dbReference type="Gene3D" id="2.130.10.10">
    <property type="entry name" value="YVTN repeat-like/Quinoprotein amine dehydrogenase"/>
    <property type="match status" value="2"/>
</dbReference>
<evidence type="ECO:0000313" key="4">
    <source>
        <dbReference type="EMBL" id="CAH0107076.1"/>
    </source>
</evidence>
<keyword evidence="2" id="KW-0802">TPR repeat</keyword>
<evidence type="ECO:0000256" key="1">
    <source>
        <dbReference type="ARBA" id="ARBA00022737"/>
    </source>
</evidence>
<feature type="region of interest" description="Disordered" evidence="3">
    <location>
        <begin position="212"/>
        <end position="249"/>
    </location>
</feature>
<keyword evidence="1" id="KW-0677">Repeat</keyword>
<organism evidence="4 5">
    <name type="scientific">Daphnia galeata</name>
    <dbReference type="NCBI Taxonomy" id="27404"/>
    <lineage>
        <taxon>Eukaryota</taxon>
        <taxon>Metazoa</taxon>
        <taxon>Ecdysozoa</taxon>
        <taxon>Arthropoda</taxon>
        <taxon>Crustacea</taxon>
        <taxon>Branchiopoda</taxon>
        <taxon>Diplostraca</taxon>
        <taxon>Cladocera</taxon>
        <taxon>Anomopoda</taxon>
        <taxon>Daphniidae</taxon>
        <taxon>Daphnia</taxon>
    </lineage>
</organism>
<dbReference type="InterPro" id="IPR036322">
    <property type="entry name" value="WD40_repeat_dom_sf"/>
</dbReference>
<dbReference type="FunFam" id="1.25.40.10:FF:000112">
    <property type="entry name" value="FAM10 family protein"/>
    <property type="match status" value="1"/>
</dbReference>
<dbReference type="GO" id="GO:0030544">
    <property type="term" value="F:Hsp70 protein binding"/>
    <property type="evidence" value="ECO:0007669"/>
    <property type="project" value="TreeGrafter"/>
</dbReference>
<feature type="region of interest" description="Disordered" evidence="3">
    <location>
        <begin position="15"/>
        <end position="81"/>
    </location>
</feature>
<dbReference type="AlphaFoldDB" id="A0A8J2RQI6"/>
<protein>
    <submittedName>
        <fullName evidence="4">Uncharacterized protein</fullName>
    </submittedName>
</protein>
<evidence type="ECO:0000313" key="5">
    <source>
        <dbReference type="Proteomes" id="UP000789390"/>
    </source>
</evidence>
<dbReference type="SUPFAM" id="SSF48452">
    <property type="entry name" value="TPR-like"/>
    <property type="match status" value="1"/>
</dbReference>
<dbReference type="OrthoDB" id="533763at2759"/>
<sequence length="728" mass="80472">MPVIKIPEKQLTELRADIPKAEIPKSCPAHESSKSSKPAEDEEPEMVESDVELDQTGVIEPDNDSAQEMGNPDQVMSVSDEEKLSELRQQAAGAFADGDYEKAAGLFTEAIKLNSQSALMFAKRANCYIHLNKLTACIRDCNRAIELNPDSGPAHKFRGCAHRLLGNWEEAVKDLRLACKIDYDDQANDWLKEVTLNAQVVCPSVHFQVPKADKRKWTPSNESSQKNKKAKESDFPTQIQSVEQPEKNPANVAVVQPMQSDSSRAVSQTWSISQIDKISLTVYSAQSSLIRAEESHDQPIDISTDKVQSVSSSPKVVQPTVPQPKVVEAGNTYDQSKEISPAIAHTDSSSPQVVELSVPEHKIAEFKVAAEIVQQKFLEPEKSATVESAPTTQKPSTEVIKPISKTVLTNPVFLRPHLKSVRCLQIYWPCAFTAAEDGTVHIYDLKTNSLCMQLLDHKLPVNFLFGVTMSTSHENLSTPESNLEYLKNVTLITGCEDKHIRRFGLTNGLLISEKNCGRVPTCVVGSNIRTDAYVGTTEGTVFSYDPQNDIICMRKFKVKGEIICMSIISVRGKKAIIIAAKRMDPVVFDLGTENALFMLDSNIPSNSFCCLSYSSNHVFSCDTNKNVFKFDTNNEDVYKCATLPSAALGSFLYDKRFLILGCMDGEIRVLDVMHTPPYPMFNFSAGNGLKSITCMQVFWETVVCGSNSGEVFIFKLPDVKALSKANSI</sequence>
<name>A0A8J2RQI6_9CRUS</name>
<dbReference type="SMART" id="SM00028">
    <property type="entry name" value="TPR"/>
    <property type="match status" value="3"/>
</dbReference>